<reference evidence="1 2" key="1">
    <citation type="journal article" date="2016" name="Genome Biol. Evol.">
        <title>Divergent and convergent evolution of fungal pathogenicity.</title>
        <authorList>
            <person name="Shang Y."/>
            <person name="Xiao G."/>
            <person name="Zheng P."/>
            <person name="Cen K."/>
            <person name="Zhan S."/>
            <person name="Wang C."/>
        </authorList>
    </citation>
    <scope>NUCLEOTIDE SEQUENCE [LARGE SCALE GENOMIC DNA]</scope>
    <source>
        <strain evidence="1 2">RCEF 1005</strain>
    </source>
</reference>
<accession>A0A168GT08</accession>
<evidence type="ECO:0000313" key="1">
    <source>
        <dbReference type="EMBL" id="OAA76880.1"/>
    </source>
</evidence>
<proteinExistence type="predicted"/>
<protein>
    <submittedName>
        <fullName evidence="1">Uncharacterized protein</fullName>
    </submittedName>
</protein>
<keyword evidence="2" id="KW-1185">Reference proteome</keyword>
<dbReference type="OrthoDB" id="4863049at2759"/>
<dbReference type="Proteomes" id="UP000076881">
    <property type="component" value="Unassembled WGS sequence"/>
</dbReference>
<evidence type="ECO:0000313" key="2">
    <source>
        <dbReference type="Proteomes" id="UP000076881"/>
    </source>
</evidence>
<name>A0A168GT08_CORDF</name>
<sequence>MENRERPDIELGQLMCKMACREAESFFQKSMMKHVQHFPEALNARGLAFNMIDSVYAWHSAGEGRSLKGLPTDYLSLFKVLQTIFSAKFCSKFEKRCLEFDILVEREHASIVHLVNRSLASRLAISSAMISEHTAEYWVRLLCTVVASHCFRQAAAQFGDLIDPRTMRTRDVKAVLSGRTNKYDEKYTKRGSRFTQLTLQGPDLVTAWKSSHKTAGLERMAPRHDAMPSQSCNSPVYYGTAAHLNELQDDYIELVSLPVRGLSGQDPVYGVIPYHAHINAAPTTLAPFRSFLSSVFRAEVIDKMPSRNRDHTWKSGDEEYEGVMLFQFRPRPPPSTGYSSYTIPENMRAAWRYVARTVVCLKTPPPLCWRMFSDIHGQPRGTDWPFVIYELEDAERVRALQPLTEASLWHSVWCGEGVCELNSSHRESFAIKYDIGTDRKEEGETRKLKGLLKRLL</sequence>
<dbReference type="AlphaFoldDB" id="A0A168GT08"/>
<comment type="caution">
    <text evidence="1">The sequence shown here is derived from an EMBL/GenBank/DDBJ whole genome shotgun (WGS) entry which is preliminary data.</text>
</comment>
<gene>
    <name evidence="1" type="ORF">LEL_06564</name>
</gene>
<dbReference type="EMBL" id="AZHF01000004">
    <property type="protein sequence ID" value="OAA76880.1"/>
    <property type="molecule type" value="Genomic_DNA"/>
</dbReference>
<organism evidence="1 2">
    <name type="scientific">Akanthomyces lecanii RCEF 1005</name>
    <dbReference type="NCBI Taxonomy" id="1081108"/>
    <lineage>
        <taxon>Eukaryota</taxon>
        <taxon>Fungi</taxon>
        <taxon>Dikarya</taxon>
        <taxon>Ascomycota</taxon>
        <taxon>Pezizomycotina</taxon>
        <taxon>Sordariomycetes</taxon>
        <taxon>Hypocreomycetidae</taxon>
        <taxon>Hypocreales</taxon>
        <taxon>Cordycipitaceae</taxon>
        <taxon>Akanthomyces</taxon>
        <taxon>Cordyceps confragosa</taxon>
    </lineage>
</organism>